<evidence type="ECO:0000313" key="4">
    <source>
        <dbReference type="EMBL" id="OAY83342.1"/>
    </source>
</evidence>
<evidence type="ECO:0000313" key="5">
    <source>
        <dbReference type="Proteomes" id="UP000092600"/>
    </source>
</evidence>
<dbReference type="STRING" id="4615.A0A199W1J9"/>
<dbReference type="PANTHER" id="PTHR21450">
    <property type="entry name" value="PROTEIN ALTERED PHOSPHATE STARVATION RESPONSE 1"/>
    <property type="match status" value="1"/>
</dbReference>
<dbReference type="InterPro" id="IPR006867">
    <property type="entry name" value="DUF632"/>
</dbReference>
<feature type="region of interest" description="Disordered" evidence="1">
    <location>
        <begin position="208"/>
        <end position="237"/>
    </location>
</feature>
<name>A0A199W1J9_ANACO</name>
<dbReference type="InterPro" id="IPR006868">
    <property type="entry name" value="DUF630"/>
</dbReference>
<dbReference type="AlphaFoldDB" id="A0A199W1J9"/>
<feature type="compositionally biased region" description="Acidic residues" evidence="1">
    <location>
        <begin position="211"/>
        <end position="237"/>
    </location>
</feature>
<comment type="caution">
    <text evidence="4">The sequence shown here is derived from an EMBL/GenBank/DDBJ whole genome shotgun (WGS) entry which is preliminary data.</text>
</comment>
<feature type="region of interest" description="Disordered" evidence="1">
    <location>
        <begin position="383"/>
        <end position="410"/>
    </location>
</feature>
<feature type="domain" description="DUF630" evidence="3">
    <location>
        <begin position="1"/>
        <end position="57"/>
    </location>
</feature>
<feature type="domain" description="DUF632" evidence="2">
    <location>
        <begin position="325"/>
        <end position="642"/>
    </location>
</feature>
<evidence type="ECO:0000256" key="1">
    <source>
        <dbReference type="SAM" id="MobiDB-lite"/>
    </source>
</evidence>
<evidence type="ECO:0000259" key="3">
    <source>
        <dbReference type="Pfam" id="PF04783"/>
    </source>
</evidence>
<dbReference type="Proteomes" id="UP000092600">
    <property type="component" value="Unassembled WGS sequence"/>
</dbReference>
<evidence type="ECO:0000259" key="2">
    <source>
        <dbReference type="Pfam" id="PF04782"/>
    </source>
</evidence>
<accession>A0A199W1J9</accession>
<gene>
    <name evidence="4" type="ORF">ACMD2_04309</name>
</gene>
<organism evidence="4 5">
    <name type="scientific">Ananas comosus</name>
    <name type="common">Pineapple</name>
    <name type="synonym">Ananas ananas</name>
    <dbReference type="NCBI Taxonomy" id="4615"/>
    <lineage>
        <taxon>Eukaryota</taxon>
        <taxon>Viridiplantae</taxon>
        <taxon>Streptophyta</taxon>
        <taxon>Embryophyta</taxon>
        <taxon>Tracheophyta</taxon>
        <taxon>Spermatophyta</taxon>
        <taxon>Magnoliopsida</taxon>
        <taxon>Liliopsida</taxon>
        <taxon>Poales</taxon>
        <taxon>Bromeliaceae</taxon>
        <taxon>Bromelioideae</taxon>
        <taxon>Ananas</taxon>
    </lineage>
</organism>
<protein>
    <recommendedName>
        <fullName evidence="6">Nitrate regulatory gene2 protein-like</fullName>
    </recommendedName>
</protein>
<dbReference type="EMBL" id="LSRQ01000355">
    <property type="protein sequence ID" value="OAY83342.1"/>
    <property type="molecule type" value="Genomic_DNA"/>
</dbReference>
<dbReference type="PANTHER" id="PTHR21450:SF3">
    <property type="entry name" value="DUF630 FAMILY PROTEIN (DUF630 AND DUF632)"/>
    <property type="match status" value="1"/>
</dbReference>
<dbReference type="Pfam" id="PF04783">
    <property type="entry name" value="DUF630"/>
    <property type="match status" value="1"/>
</dbReference>
<dbReference type="Pfam" id="PF04782">
    <property type="entry name" value="DUF632"/>
    <property type="match status" value="1"/>
</dbReference>
<evidence type="ECO:0008006" key="6">
    <source>
        <dbReference type="Google" id="ProtNLM"/>
    </source>
</evidence>
<sequence>MGCSASRLEDEEAVRLCRDRKNFIKQAVEQRIRFASNHISYLQSLKRVSMALNKFVECDDDHHDFLFLDSYITPVKRLSHDIDKIPSNLSEKRNFHISKYLKSSANSSVSVEERPPPTETIRINSYYPTGNYYGTDGFLGSPMNNSSSFFTMDYDDRARYPPPSPQDSQWDFFWNPFSSIENQGYPILSSYERAVDDDDLARLRQVREEEGIPELEEEVTDEEQEAEEQQEEQQEEEFVEIDVKNDKLKFEANENPSEDKFHANNTKQVVKEFRSRGVQSVEVSKESEGVEVNIKKEKDVVVSRGGGEETPGFTVYLNRRPTSIKEVVKRIEEQFMRICDAAHEVSVMLEASRAQYSSNSSELAVKMMNPIALIRSASSRSSSSRFFHTSSSSRDDDYESSSSYSDNSCMISGSHQSTLDRLYVWERKLYEEVKAGERTRIAYEKKLKQLRSLDANGGEPGAVDKARAAIRDLHTRLKVSIHSVQSVSKRIEVLRDEELHPQLMELIQGLARMWRTMAECHRIQRRIIDEAKPLFFSSSSFSFAFPPPPSAAAAAAVALEAELRAWRSALAAWISAQRSYARALSSWSLRCCSAASGDGAAAAAAAPPPPAAFAACVHWSRVLEAASEAGAMDGLDFFAAGIGSIAAEAAAEAAATAAGRRRHRWRGGAEGRGLAAEMAGRVLCAGMSAAAGSLADFAADSAERHDALLKRCAGVADS</sequence>
<feature type="compositionally biased region" description="Low complexity" evidence="1">
    <location>
        <begin position="383"/>
        <end position="392"/>
    </location>
</feature>
<proteinExistence type="predicted"/>
<reference evidence="4 5" key="1">
    <citation type="journal article" date="2016" name="DNA Res.">
        <title>The draft genome of MD-2 pineapple using hybrid error correction of long reads.</title>
        <authorList>
            <person name="Redwan R.M."/>
            <person name="Saidin A."/>
            <person name="Kumar S.V."/>
        </authorList>
    </citation>
    <scope>NUCLEOTIDE SEQUENCE [LARGE SCALE GENOMIC DNA]</scope>
    <source>
        <strain evidence="5">cv. MD2</strain>
        <tissue evidence="4">Leaf</tissue>
    </source>
</reference>